<feature type="cross-link" description="Glycyl lysine isopeptide (Lys-Gly) (interchain with G-Cter in SAMP2)" evidence="3">
    <location>
        <position position="191"/>
    </location>
</feature>
<keyword evidence="2" id="KW-0547">Nucleotide-binding</keyword>
<proteinExistence type="predicted"/>
<evidence type="ECO:0000259" key="5">
    <source>
        <dbReference type="Pfam" id="PF22082"/>
    </source>
</evidence>
<sequence>MKCDLCSHEAVTLIRYNGSHLCGEHFTSYVEKRVKKEIRKQIDVNSGDTIAVAVSGGKDSMVTLHILDMVFGERRDISLCAITIDEGIAGYRPPSIDIVKDFCRERGITSYIRAFSEMEMSMDMIAGVTGDSSPCTYCGVFRRKLMNDQARKVGAKYLATGHNLDDMAQSVMMNIVRGDVERLARLGPHTKVQPGLIPRFLPLRMIPEKESLLYAIVSGIPFWDGECPYYMDALRNQYRDVVDQLEDRSPGSKFSILSSYDTLKPMLTEHFPPSGLHACSCGEPTLGEKCKACEFQSVLGKRIRYL</sequence>
<accession>A0A0A7LBV9</accession>
<name>A0A0A7LBV9_9ARCH</name>
<organism evidence="6 7">
    <name type="scientific">Candidatus Methanoplasma termitum</name>
    <dbReference type="NCBI Taxonomy" id="1577791"/>
    <lineage>
        <taxon>Archaea</taxon>
        <taxon>Methanobacteriati</taxon>
        <taxon>Thermoplasmatota</taxon>
        <taxon>Thermoplasmata</taxon>
        <taxon>Methanomassiliicoccales</taxon>
        <taxon>Methanomassiliicoccaceae</taxon>
        <taxon>Candidatus Methanoplasma</taxon>
    </lineage>
</organism>
<evidence type="ECO:0000259" key="4">
    <source>
        <dbReference type="Pfam" id="PF01171"/>
    </source>
</evidence>
<dbReference type="PANTHER" id="PTHR11807:SF12">
    <property type="entry name" value="CYTOPLASMIC TRNA 2-THIOLATION PROTEIN 1"/>
    <property type="match status" value="1"/>
</dbReference>
<dbReference type="PANTHER" id="PTHR11807">
    <property type="entry name" value="ATPASES OF THE PP SUPERFAMILY-RELATED"/>
    <property type="match status" value="1"/>
</dbReference>
<gene>
    <name evidence="6" type="primary">ttcA</name>
    <name evidence="6" type="ORF">Mpt1_c06590</name>
</gene>
<dbReference type="InterPro" id="IPR011063">
    <property type="entry name" value="TilS/TtcA_N"/>
</dbReference>
<protein>
    <submittedName>
        <fullName evidence="6">TtcA protein</fullName>
    </submittedName>
</protein>
<dbReference type="OrthoDB" id="33422at2157"/>
<dbReference type="PIRSF" id="PIRSF004976">
    <property type="entry name" value="ATPase_YdaO"/>
    <property type="match status" value="1"/>
</dbReference>
<dbReference type="GO" id="GO:0002143">
    <property type="term" value="P:tRNA wobble position uridine thiolation"/>
    <property type="evidence" value="ECO:0007669"/>
    <property type="project" value="TreeGrafter"/>
</dbReference>
<keyword evidence="2" id="KW-0067">ATP-binding</keyword>
<evidence type="ECO:0000313" key="7">
    <source>
        <dbReference type="Proteomes" id="UP000030787"/>
    </source>
</evidence>
<feature type="binding site" evidence="2">
    <location>
        <position position="84"/>
    </location>
    <ligand>
        <name>ATP</name>
        <dbReference type="ChEBI" id="CHEBI:30616"/>
    </ligand>
</feature>
<keyword evidence="3" id="KW-1017">Isopeptide bond</keyword>
<dbReference type="GO" id="GO:0016740">
    <property type="term" value="F:transferase activity"/>
    <property type="evidence" value="ECO:0007669"/>
    <property type="project" value="UniProtKB-KW"/>
</dbReference>
<dbReference type="Gene3D" id="3.40.50.620">
    <property type="entry name" value="HUPs"/>
    <property type="match status" value="1"/>
</dbReference>
<dbReference type="GeneID" id="24818324"/>
<feature type="domain" description="2-thiouridine synthetase TtuA-like N-terminal LIM" evidence="5">
    <location>
        <begin position="2"/>
        <end position="26"/>
    </location>
</feature>
<keyword evidence="1" id="KW-0808">Transferase</keyword>
<dbReference type="STRING" id="1577791.Mpt1_c06590"/>
<dbReference type="InterPro" id="IPR035107">
    <property type="entry name" value="tRNA_thiolation_TtcA_Ctu1"/>
</dbReference>
<keyword evidence="7" id="KW-1185">Reference proteome</keyword>
<dbReference type="RefSeq" id="WP_048112105.1">
    <property type="nucleotide sequence ID" value="NZ_CP010070.1"/>
</dbReference>
<evidence type="ECO:0000256" key="2">
    <source>
        <dbReference type="PIRSR" id="PIRSR004976-51"/>
    </source>
</evidence>
<dbReference type="InterPro" id="IPR054306">
    <property type="entry name" value="TtuA-like_LIM_N"/>
</dbReference>
<feature type="domain" description="tRNA(Ile)-lysidine/2-thiocytidine synthase N-terminal" evidence="4">
    <location>
        <begin position="50"/>
        <end position="199"/>
    </location>
</feature>
<dbReference type="NCBIfam" id="TIGR00269">
    <property type="entry name" value="TIGR00269 family protein"/>
    <property type="match status" value="1"/>
</dbReference>
<feature type="binding site" evidence="2">
    <location>
        <position position="166"/>
    </location>
    <ligand>
        <name>ATP</name>
        <dbReference type="ChEBI" id="CHEBI:30616"/>
    </ligand>
</feature>
<dbReference type="EMBL" id="CP010070">
    <property type="protein sequence ID" value="AIZ56544.1"/>
    <property type="molecule type" value="Genomic_DNA"/>
</dbReference>
<dbReference type="InterPro" id="IPR014729">
    <property type="entry name" value="Rossmann-like_a/b/a_fold"/>
</dbReference>
<keyword evidence="3" id="KW-0832">Ubl conjugation</keyword>
<dbReference type="Pfam" id="PF22082">
    <property type="entry name" value="TtuA_LIM_N"/>
    <property type="match status" value="1"/>
</dbReference>
<feature type="binding site" evidence="2">
    <location>
        <begin position="53"/>
        <end position="55"/>
    </location>
    <ligand>
        <name>ATP</name>
        <dbReference type="ChEBI" id="CHEBI:30616"/>
    </ligand>
</feature>
<feature type="binding site" evidence="2">
    <location>
        <position position="161"/>
    </location>
    <ligand>
        <name>ATP</name>
        <dbReference type="ChEBI" id="CHEBI:30616"/>
    </ligand>
</feature>
<feature type="binding site" evidence="2">
    <location>
        <position position="59"/>
    </location>
    <ligand>
        <name>ATP</name>
        <dbReference type="ChEBI" id="CHEBI:30616"/>
    </ligand>
</feature>
<dbReference type="AlphaFoldDB" id="A0A0A7LBV9"/>
<evidence type="ECO:0000256" key="3">
    <source>
        <dbReference type="PIRSR" id="PIRSR004976-53"/>
    </source>
</evidence>
<dbReference type="SUPFAM" id="SSF52402">
    <property type="entry name" value="Adenine nucleotide alpha hydrolases-like"/>
    <property type="match status" value="1"/>
</dbReference>
<dbReference type="KEGG" id="mear:Mpt1_c06590"/>
<dbReference type="Proteomes" id="UP000030787">
    <property type="component" value="Chromosome"/>
</dbReference>
<dbReference type="Pfam" id="PF01171">
    <property type="entry name" value="ATP_bind_3"/>
    <property type="match status" value="1"/>
</dbReference>
<dbReference type="GO" id="GO:0000049">
    <property type="term" value="F:tRNA binding"/>
    <property type="evidence" value="ECO:0007669"/>
    <property type="project" value="InterPro"/>
</dbReference>
<dbReference type="GO" id="GO:0005524">
    <property type="term" value="F:ATP binding"/>
    <property type="evidence" value="ECO:0007669"/>
    <property type="project" value="UniProtKB-KW"/>
</dbReference>
<reference evidence="6 7" key="1">
    <citation type="journal article" date="2014" name="Appl. Environ. Microbiol.">
        <title>Comparative Genome Analysis of 'Candidatus Methanoplasma termitum' Indicates a New Mode of Energy Metabolism in the Seventh Order of Methanogens.</title>
        <authorList>
            <person name="Lang K."/>
            <person name="Schuldes J."/>
            <person name="Klingl A."/>
            <person name="Poehlein A."/>
            <person name="Daniel R."/>
            <person name="Brune A."/>
        </authorList>
    </citation>
    <scope>NUCLEOTIDE SEQUENCE [LARGE SCALE GENOMIC DNA]</scope>
    <source>
        <strain evidence="7">Mpt1</strain>
    </source>
</reference>
<dbReference type="HOGENOM" id="CLU_026481_1_1_2"/>
<evidence type="ECO:0000313" key="6">
    <source>
        <dbReference type="EMBL" id="AIZ56544.1"/>
    </source>
</evidence>
<dbReference type="GO" id="GO:0002144">
    <property type="term" value="C:cytosolic tRNA wobble base thiouridylase complex"/>
    <property type="evidence" value="ECO:0007669"/>
    <property type="project" value="TreeGrafter"/>
</dbReference>
<dbReference type="InterPro" id="IPR000541">
    <property type="entry name" value="Ncs6/Tuc1/Ctu1"/>
</dbReference>
<evidence type="ECO:0000256" key="1">
    <source>
        <dbReference type="ARBA" id="ARBA00022679"/>
    </source>
</evidence>